<organism evidence="13 14">
    <name type="scientific">[Bacteroides] pectinophilus ATCC 43243</name>
    <dbReference type="NCBI Taxonomy" id="483218"/>
    <lineage>
        <taxon>Bacteria</taxon>
        <taxon>Bacillati</taxon>
        <taxon>Bacillota</taxon>
        <taxon>Clostridia</taxon>
        <taxon>Eubacteriales</taxon>
    </lineage>
</organism>
<evidence type="ECO:0000256" key="2">
    <source>
        <dbReference type="ARBA" id="ARBA00005752"/>
    </source>
</evidence>
<proteinExistence type="inferred from homology"/>
<dbReference type="GO" id="GO:0005829">
    <property type="term" value="C:cytosol"/>
    <property type="evidence" value="ECO:0007669"/>
    <property type="project" value="TreeGrafter"/>
</dbReference>
<dbReference type="NCBIfam" id="TIGR01536">
    <property type="entry name" value="asn_synth_AEB"/>
    <property type="match status" value="1"/>
</dbReference>
<evidence type="ECO:0000313" key="13">
    <source>
        <dbReference type="EMBL" id="EEC57598.1"/>
    </source>
</evidence>
<feature type="binding site" evidence="10">
    <location>
        <position position="106"/>
    </location>
    <ligand>
        <name>L-glutamine</name>
        <dbReference type="ChEBI" id="CHEBI:58359"/>
    </ligand>
</feature>
<dbReference type="PANTHER" id="PTHR43284">
    <property type="entry name" value="ASPARAGINE SYNTHETASE (GLUTAMINE-HYDROLYZING)"/>
    <property type="match status" value="1"/>
</dbReference>
<dbReference type="Pfam" id="PF00733">
    <property type="entry name" value="Asn_synthase"/>
    <property type="match status" value="1"/>
</dbReference>
<dbReference type="InterPro" id="IPR033738">
    <property type="entry name" value="AsnB_N"/>
</dbReference>
<dbReference type="HOGENOM" id="CLU_014658_3_2_9"/>
<keyword evidence="14" id="KW-1185">Reference proteome</keyword>
<dbReference type="Gene3D" id="3.40.50.620">
    <property type="entry name" value="HUPs"/>
    <property type="match status" value="1"/>
</dbReference>
<dbReference type="InterPro" id="IPR017932">
    <property type="entry name" value="GATase_2_dom"/>
</dbReference>
<feature type="domain" description="Glutamine amidotransferase type-2" evidence="12">
    <location>
        <begin position="2"/>
        <end position="220"/>
    </location>
</feature>
<dbReference type="InterPro" id="IPR029055">
    <property type="entry name" value="Ntn_hydrolases_N"/>
</dbReference>
<dbReference type="GO" id="GO:0006529">
    <property type="term" value="P:asparagine biosynthetic process"/>
    <property type="evidence" value="ECO:0007669"/>
    <property type="project" value="UniProtKB-KW"/>
</dbReference>
<dbReference type="SUPFAM" id="SSF56235">
    <property type="entry name" value="N-terminal nucleophile aminohydrolases (Ntn hydrolases)"/>
    <property type="match status" value="1"/>
</dbReference>
<dbReference type="EMBL" id="ABVQ01000036">
    <property type="protein sequence ID" value="EEC57598.1"/>
    <property type="molecule type" value="Genomic_DNA"/>
</dbReference>
<evidence type="ECO:0000256" key="9">
    <source>
        <dbReference type="PIRSR" id="PIRSR001589-1"/>
    </source>
</evidence>
<dbReference type="PANTHER" id="PTHR43284:SF1">
    <property type="entry name" value="ASPARAGINE SYNTHETASE"/>
    <property type="match status" value="1"/>
</dbReference>
<reference evidence="13 14" key="1">
    <citation type="submission" date="2008-11" db="EMBL/GenBank/DDBJ databases">
        <title>Draft genome sequence of Bacteroides pectinophilus (ATCC 43243).</title>
        <authorList>
            <person name="Sudarsanam P."/>
            <person name="Ley R."/>
            <person name="Guruge J."/>
            <person name="Turnbaugh P.J."/>
            <person name="Mahowald M."/>
            <person name="Liep D."/>
            <person name="Gordon J."/>
        </authorList>
    </citation>
    <scope>NUCLEOTIDE SEQUENCE [LARGE SCALE GENOMIC DNA]</scope>
    <source>
        <strain evidence="13 14">ATCC 43243</strain>
    </source>
</reference>
<dbReference type="PROSITE" id="PS51278">
    <property type="entry name" value="GATASE_TYPE_2"/>
    <property type="match status" value="1"/>
</dbReference>
<evidence type="ECO:0000256" key="1">
    <source>
        <dbReference type="ARBA" id="ARBA00005187"/>
    </source>
</evidence>
<dbReference type="Pfam" id="PF13537">
    <property type="entry name" value="GATase_7"/>
    <property type="match status" value="1"/>
</dbReference>
<comment type="caution">
    <text evidence="13">The sequence shown here is derived from an EMBL/GenBank/DDBJ whole genome shotgun (WGS) entry which is preliminary data.</text>
</comment>
<name>B7ASQ2_9FIRM</name>
<evidence type="ECO:0000259" key="12">
    <source>
        <dbReference type="PROSITE" id="PS51278"/>
    </source>
</evidence>
<evidence type="ECO:0000256" key="3">
    <source>
        <dbReference type="ARBA" id="ARBA00012737"/>
    </source>
</evidence>
<dbReference type="eggNOG" id="COG0367">
    <property type="taxonomic scope" value="Bacteria"/>
</dbReference>
<comment type="catalytic activity">
    <reaction evidence="8">
        <text>L-aspartate + L-glutamine + ATP + H2O = L-asparagine + L-glutamate + AMP + diphosphate + H(+)</text>
        <dbReference type="Rhea" id="RHEA:12228"/>
        <dbReference type="ChEBI" id="CHEBI:15377"/>
        <dbReference type="ChEBI" id="CHEBI:15378"/>
        <dbReference type="ChEBI" id="CHEBI:29985"/>
        <dbReference type="ChEBI" id="CHEBI:29991"/>
        <dbReference type="ChEBI" id="CHEBI:30616"/>
        <dbReference type="ChEBI" id="CHEBI:33019"/>
        <dbReference type="ChEBI" id="CHEBI:58048"/>
        <dbReference type="ChEBI" id="CHEBI:58359"/>
        <dbReference type="ChEBI" id="CHEBI:456215"/>
        <dbReference type="EC" id="6.3.5.4"/>
    </reaction>
</comment>
<dbReference type="SUPFAM" id="SSF52402">
    <property type="entry name" value="Adenine nucleotide alpha hydrolases-like"/>
    <property type="match status" value="1"/>
</dbReference>
<evidence type="ECO:0000313" key="14">
    <source>
        <dbReference type="Proteomes" id="UP000003136"/>
    </source>
</evidence>
<dbReference type="AlphaFoldDB" id="B7ASQ2"/>
<evidence type="ECO:0000256" key="10">
    <source>
        <dbReference type="PIRSR" id="PIRSR001589-2"/>
    </source>
</evidence>
<dbReference type="InterPro" id="IPR051786">
    <property type="entry name" value="ASN_synthetase/amidase"/>
</dbReference>
<evidence type="ECO:0000256" key="4">
    <source>
        <dbReference type="ARBA" id="ARBA00022741"/>
    </source>
</evidence>
<keyword evidence="7 9" id="KW-0315">Glutamine amidotransferase</keyword>
<protein>
    <recommendedName>
        <fullName evidence="3">asparagine synthase (glutamine-hydrolyzing)</fullName>
        <ecNumber evidence="3">6.3.5.4</ecNumber>
    </recommendedName>
</protein>
<comment type="similarity">
    <text evidence="2">Belongs to the asparagine synthetase family.</text>
</comment>
<evidence type="ECO:0000256" key="11">
    <source>
        <dbReference type="PIRSR" id="PIRSR001589-3"/>
    </source>
</evidence>
<dbReference type="EC" id="6.3.5.4" evidence="3"/>
<dbReference type="Gene3D" id="3.60.20.10">
    <property type="entry name" value="Glutamine Phosphoribosylpyrophosphate, subunit 1, domain 1"/>
    <property type="match status" value="1"/>
</dbReference>
<evidence type="ECO:0000256" key="7">
    <source>
        <dbReference type="ARBA" id="ARBA00022962"/>
    </source>
</evidence>
<accession>B7ASQ2</accession>
<dbReference type="GO" id="GO:0005524">
    <property type="term" value="F:ATP binding"/>
    <property type="evidence" value="ECO:0007669"/>
    <property type="project" value="UniProtKB-KW"/>
</dbReference>
<evidence type="ECO:0000256" key="8">
    <source>
        <dbReference type="ARBA" id="ARBA00048741"/>
    </source>
</evidence>
<dbReference type="InterPro" id="IPR014729">
    <property type="entry name" value="Rossmann-like_a/b/a_fold"/>
</dbReference>
<reference evidence="13 14" key="2">
    <citation type="submission" date="2008-11" db="EMBL/GenBank/DDBJ databases">
        <authorList>
            <person name="Fulton L."/>
            <person name="Clifton S."/>
            <person name="Fulton B."/>
            <person name="Xu J."/>
            <person name="Minx P."/>
            <person name="Pepin K.H."/>
            <person name="Johnson M."/>
            <person name="Bhonagiri V."/>
            <person name="Nash W.E."/>
            <person name="Mardis E.R."/>
            <person name="Wilson R.K."/>
        </authorList>
    </citation>
    <scope>NUCLEOTIDE SEQUENCE [LARGE SCALE GENOMIC DNA]</scope>
    <source>
        <strain evidence="13 14">ATCC 43243</strain>
    </source>
</reference>
<dbReference type="CDD" id="cd01991">
    <property type="entry name" value="Asn_synthase_B_C"/>
    <property type="match status" value="1"/>
</dbReference>
<dbReference type="InterPro" id="IPR001962">
    <property type="entry name" value="Asn_synthase"/>
</dbReference>
<dbReference type="CDD" id="cd00712">
    <property type="entry name" value="AsnB"/>
    <property type="match status" value="1"/>
</dbReference>
<evidence type="ECO:0000256" key="6">
    <source>
        <dbReference type="ARBA" id="ARBA00022888"/>
    </source>
</evidence>
<keyword evidence="4 10" id="KW-0547">Nucleotide-binding</keyword>
<keyword evidence="5 10" id="KW-0067">ATP-binding</keyword>
<dbReference type="Proteomes" id="UP000003136">
    <property type="component" value="Unassembled WGS sequence"/>
</dbReference>
<dbReference type="InterPro" id="IPR006426">
    <property type="entry name" value="Asn_synth_AEB"/>
</dbReference>
<gene>
    <name evidence="13" type="ORF">BACPEC_02107</name>
</gene>
<feature type="active site" description="For GATase activity" evidence="9">
    <location>
        <position position="2"/>
    </location>
</feature>
<dbReference type="GO" id="GO:0004066">
    <property type="term" value="F:asparagine synthase (glutamine-hydrolyzing) activity"/>
    <property type="evidence" value="ECO:0007669"/>
    <property type="project" value="UniProtKB-EC"/>
</dbReference>
<dbReference type="STRING" id="483218.BACPEC_02107"/>
<keyword evidence="9" id="KW-0028">Amino-acid biosynthesis</keyword>
<feature type="site" description="Important for beta-aspartyl-AMP intermediate formation" evidence="11">
    <location>
        <position position="382"/>
    </location>
</feature>
<dbReference type="PIRSF" id="PIRSF001589">
    <property type="entry name" value="Asn_synthetase_glu-h"/>
    <property type="match status" value="1"/>
</dbReference>
<sequence length="617" mass="70614">MCGIAGFYNINGGYSSESPHWISILNDMNRTQFHRGPDGNGTYLCDCCGLAHVRLAIIDLVNGSQPLVKSHGGLKYAISYNGEIYNMKELRSALKAEGATFDTASDTEVILEGYMRHGSDFIKCLNGIFAAAILDENHNRLILFRDRLGVKPLFYTHYENTLVFASEIKGIFAYPGIPHIIDRDGLCEVFALGPARTHGRGVFKNIFEVMPGQCITFENERCDKHFYWKLESHEHTDSLETTIEKTSWLIKDAIKMQMLSDIPISTFLSGGVDSSIVTSICAEELHKQGLQLNTFSFDFTGNDRYFKANSFQPSRDRPYVEEMADYTGTRHRFLECTSRQHADYLYKAVRARDLPCMADVESSMLYFCSEVKNYNKVTLTGECADEIFGGYPWFHNENAFSTDAFPWSYDMSARQILLYDELINSLNMEEYADNAYRQTIAETPVLQSDSAKERRRREISYLNIRWFMATLLDRMDRTSMYNGLEARVPFADHRIVEYVFNVPWDMKCAGGVTKGLLRHAAAGLLPDNVLWRKKSPYPKTYDPYYEKMLAGKLREVVSDTASPIRTLLDIAKVNRFIEAPSDYGRPWYGQLMAGPQMLAYMLQVNYWLSEYNISIEY</sequence>
<keyword evidence="6 9" id="KW-0061">Asparagine biosynthesis</keyword>
<evidence type="ECO:0000256" key="5">
    <source>
        <dbReference type="ARBA" id="ARBA00022840"/>
    </source>
</evidence>
<comment type="pathway">
    <text evidence="1">Amino-acid biosynthesis; L-asparagine biosynthesis; L-asparagine from L-aspartate (L-Gln route): step 1/1.</text>
</comment>